<feature type="compositionally biased region" description="Pro residues" evidence="4">
    <location>
        <begin position="101"/>
        <end position="110"/>
    </location>
</feature>
<keyword evidence="3" id="KW-0804">Transcription</keyword>
<evidence type="ECO:0000256" key="3">
    <source>
        <dbReference type="ARBA" id="ARBA00023163"/>
    </source>
</evidence>
<protein>
    <submittedName>
        <fullName evidence="6">ArsR family transcriptional regulator</fullName>
    </submittedName>
</protein>
<feature type="domain" description="HTH arsR-type" evidence="5">
    <location>
        <begin position="4"/>
        <end position="98"/>
    </location>
</feature>
<evidence type="ECO:0000259" key="5">
    <source>
        <dbReference type="PROSITE" id="PS50987"/>
    </source>
</evidence>
<dbReference type="Pfam" id="PF01022">
    <property type="entry name" value="HTH_5"/>
    <property type="match status" value="1"/>
</dbReference>
<evidence type="ECO:0000313" key="6">
    <source>
        <dbReference type="EMBL" id="HGG02298.1"/>
    </source>
</evidence>
<dbReference type="Gene3D" id="1.10.10.10">
    <property type="entry name" value="Winged helix-like DNA-binding domain superfamily/Winged helix DNA-binding domain"/>
    <property type="match status" value="1"/>
</dbReference>
<feature type="region of interest" description="Disordered" evidence="4">
    <location>
        <begin position="100"/>
        <end position="123"/>
    </location>
</feature>
<organism evidence="6">
    <name type="scientific">Planktothricoides sp. SpSt-374</name>
    <dbReference type="NCBI Taxonomy" id="2282167"/>
    <lineage>
        <taxon>Bacteria</taxon>
        <taxon>Bacillati</taxon>
        <taxon>Cyanobacteriota</taxon>
        <taxon>Cyanophyceae</taxon>
        <taxon>Oscillatoriophycideae</taxon>
        <taxon>Oscillatoriales</taxon>
        <taxon>Oscillatoriaceae</taxon>
        <taxon>Planktothricoides</taxon>
    </lineage>
</organism>
<dbReference type="EMBL" id="DSPX01000173">
    <property type="protein sequence ID" value="HGG02298.1"/>
    <property type="molecule type" value="Genomic_DNA"/>
</dbReference>
<dbReference type="PRINTS" id="PR00778">
    <property type="entry name" value="HTHARSR"/>
</dbReference>
<evidence type="ECO:0000256" key="2">
    <source>
        <dbReference type="ARBA" id="ARBA00023125"/>
    </source>
</evidence>
<keyword evidence="2" id="KW-0238">DNA-binding</keyword>
<dbReference type="InterPro" id="IPR011991">
    <property type="entry name" value="ArsR-like_HTH"/>
</dbReference>
<comment type="caution">
    <text evidence="6">The sequence shown here is derived from an EMBL/GenBank/DDBJ whole genome shotgun (WGS) entry which is preliminary data.</text>
</comment>
<dbReference type="InterPro" id="IPR051011">
    <property type="entry name" value="Metal_resp_trans_reg"/>
</dbReference>
<gene>
    <name evidence="6" type="ORF">ENR15_17060</name>
</gene>
<evidence type="ECO:0000256" key="4">
    <source>
        <dbReference type="SAM" id="MobiDB-lite"/>
    </source>
</evidence>
<keyword evidence="1" id="KW-0805">Transcription regulation</keyword>
<dbReference type="InterPro" id="IPR036390">
    <property type="entry name" value="WH_DNA-bd_sf"/>
</dbReference>
<dbReference type="GO" id="GO:0003700">
    <property type="term" value="F:DNA-binding transcription factor activity"/>
    <property type="evidence" value="ECO:0007669"/>
    <property type="project" value="InterPro"/>
</dbReference>
<dbReference type="CDD" id="cd00090">
    <property type="entry name" value="HTH_ARSR"/>
    <property type="match status" value="1"/>
</dbReference>
<proteinExistence type="predicted"/>
<dbReference type="PROSITE" id="PS50987">
    <property type="entry name" value="HTH_ARSR_2"/>
    <property type="match status" value="1"/>
</dbReference>
<dbReference type="GO" id="GO:0003677">
    <property type="term" value="F:DNA binding"/>
    <property type="evidence" value="ECO:0007669"/>
    <property type="project" value="UniProtKB-KW"/>
</dbReference>
<accession>A0A7C3VNM3</accession>
<dbReference type="InterPro" id="IPR001845">
    <property type="entry name" value="HTH_ArsR_DNA-bd_dom"/>
</dbReference>
<dbReference type="NCBIfam" id="NF033788">
    <property type="entry name" value="HTH_metalloreg"/>
    <property type="match status" value="1"/>
</dbReference>
<dbReference type="SMART" id="SM00418">
    <property type="entry name" value="HTH_ARSR"/>
    <property type="match status" value="1"/>
</dbReference>
<dbReference type="InterPro" id="IPR036388">
    <property type="entry name" value="WH-like_DNA-bd_sf"/>
</dbReference>
<dbReference type="AlphaFoldDB" id="A0A7C3VNM3"/>
<sequence>MQTTQAEPSTYLVAGFHALSEPLRLQIVELLRSHELCVCELCDRLGTPQSKLSFHLKTLKDAGLVRSRSSGRWIYYSLNLPQFVALEQYLADYRRFSPIIPERPPLPPTSCNPQPLGTPALPN</sequence>
<reference evidence="6" key="1">
    <citation type="journal article" date="2020" name="mSystems">
        <title>Genome- and Community-Level Interaction Insights into Carbon Utilization and Element Cycling Functions of Hydrothermarchaeota in Hydrothermal Sediment.</title>
        <authorList>
            <person name="Zhou Z."/>
            <person name="Liu Y."/>
            <person name="Xu W."/>
            <person name="Pan J."/>
            <person name="Luo Z.H."/>
            <person name="Li M."/>
        </authorList>
    </citation>
    <scope>NUCLEOTIDE SEQUENCE [LARGE SCALE GENOMIC DNA]</scope>
    <source>
        <strain evidence="6">SpSt-374</strain>
    </source>
</reference>
<name>A0A7C3VNM3_9CYAN</name>
<dbReference type="PANTHER" id="PTHR43132:SF2">
    <property type="entry name" value="ARSENICAL RESISTANCE OPERON REPRESSOR ARSR-RELATED"/>
    <property type="match status" value="1"/>
</dbReference>
<dbReference type="PANTHER" id="PTHR43132">
    <property type="entry name" value="ARSENICAL RESISTANCE OPERON REPRESSOR ARSR-RELATED"/>
    <property type="match status" value="1"/>
</dbReference>
<dbReference type="SUPFAM" id="SSF46785">
    <property type="entry name" value="Winged helix' DNA-binding domain"/>
    <property type="match status" value="1"/>
</dbReference>
<evidence type="ECO:0000256" key="1">
    <source>
        <dbReference type="ARBA" id="ARBA00023015"/>
    </source>
</evidence>